<dbReference type="AlphaFoldDB" id="W4MAU3"/>
<evidence type="ECO:0000256" key="1">
    <source>
        <dbReference type="ARBA" id="ARBA00004141"/>
    </source>
</evidence>
<evidence type="ECO:0000256" key="3">
    <source>
        <dbReference type="ARBA" id="ARBA00022989"/>
    </source>
</evidence>
<dbReference type="PANTHER" id="PTHR33507">
    <property type="entry name" value="INNER MEMBRANE PROTEIN YBBJ"/>
    <property type="match status" value="1"/>
</dbReference>
<evidence type="ECO:0000256" key="4">
    <source>
        <dbReference type="ARBA" id="ARBA00023136"/>
    </source>
</evidence>
<dbReference type="Gene3D" id="2.40.50.140">
    <property type="entry name" value="Nucleic acid-binding proteins"/>
    <property type="match status" value="1"/>
</dbReference>
<dbReference type="GO" id="GO:0016020">
    <property type="term" value="C:membrane"/>
    <property type="evidence" value="ECO:0007669"/>
    <property type="project" value="UniProtKB-SubCell"/>
</dbReference>
<evidence type="ECO:0000259" key="6">
    <source>
        <dbReference type="Pfam" id="PF01957"/>
    </source>
</evidence>
<dbReference type="InterPro" id="IPR012340">
    <property type="entry name" value="NA-bd_OB-fold"/>
</dbReference>
<name>W4MAU3_9BACT</name>
<sequence length="221" mass="24795">MTVRAKQVRVLRNVLIGSGVCGLVLWWLRGQLWEHRDALGLGCLIGIAAGSSYWWRLRRKVARRDRRYERNKIFVHYLNLAEVLIATIAFNPYLAIPLGLLLLASVFLSVFSAYWWTVLASSLGLTATIVVAGWVVHYERHYGPLYYQYNTESWSGAEGLLYQVGTVVAPLCPSGKVKLQGALWNAVSLSGEAIEVGEQVEVISIERLTLYVDRLRSNGAE</sequence>
<feature type="transmembrane region" description="Helical" evidence="5">
    <location>
        <begin position="113"/>
        <end position="136"/>
    </location>
</feature>
<feature type="domain" description="NfeD-like C-terminal" evidence="6">
    <location>
        <begin position="158"/>
        <end position="213"/>
    </location>
</feature>
<keyword evidence="4 5" id="KW-0472">Membrane</keyword>
<dbReference type="EMBL" id="AZHX01000437">
    <property type="protein sequence ID" value="ETX07499.1"/>
    <property type="molecule type" value="Genomic_DNA"/>
</dbReference>
<feature type="transmembrane region" description="Helical" evidence="5">
    <location>
        <begin position="12"/>
        <end position="32"/>
    </location>
</feature>
<feature type="transmembrane region" description="Helical" evidence="5">
    <location>
        <begin position="77"/>
        <end position="107"/>
    </location>
</feature>
<dbReference type="Proteomes" id="UP000019140">
    <property type="component" value="Unassembled WGS sequence"/>
</dbReference>
<dbReference type="InterPro" id="IPR052165">
    <property type="entry name" value="Membrane_assoc_protease"/>
</dbReference>
<proteinExistence type="predicted"/>
<keyword evidence="3 5" id="KW-1133">Transmembrane helix</keyword>
<dbReference type="Pfam" id="PF01957">
    <property type="entry name" value="NfeD"/>
    <property type="match status" value="1"/>
</dbReference>
<evidence type="ECO:0000256" key="5">
    <source>
        <dbReference type="SAM" id="Phobius"/>
    </source>
</evidence>
<keyword evidence="2 5" id="KW-0812">Transmembrane</keyword>
<comment type="caution">
    <text evidence="7">The sequence shown here is derived from an EMBL/GenBank/DDBJ whole genome shotgun (WGS) entry which is preliminary data.</text>
</comment>
<dbReference type="InterPro" id="IPR002810">
    <property type="entry name" value="NfeD-like_C"/>
</dbReference>
<evidence type="ECO:0000313" key="7">
    <source>
        <dbReference type="EMBL" id="ETX07499.1"/>
    </source>
</evidence>
<organism evidence="7 8">
    <name type="scientific">Candidatus Entotheonella gemina</name>
    <dbReference type="NCBI Taxonomy" id="1429439"/>
    <lineage>
        <taxon>Bacteria</taxon>
        <taxon>Pseudomonadati</taxon>
        <taxon>Nitrospinota/Tectimicrobiota group</taxon>
        <taxon>Candidatus Tectimicrobiota</taxon>
        <taxon>Candidatus Entotheonellia</taxon>
        <taxon>Candidatus Entotheonellales</taxon>
        <taxon>Candidatus Entotheonellaceae</taxon>
        <taxon>Candidatus Entotheonella</taxon>
    </lineage>
</organism>
<protein>
    <submittedName>
        <fullName evidence="7">Nodulation protein NodD</fullName>
    </submittedName>
</protein>
<accession>W4MAU3</accession>
<feature type="transmembrane region" description="Helical" evidence="5">
    <location>
        <begin position="38"/>
        <end position="56"/>
    </location>
</feature>
<dbReference type="PANTHER" id="PTHR33507:SF4">
    <property type="entry name" value="NODULATION COMPETITIVENESS PROTEIN NFED"/>
    <property type="match status" value="1"/>
</dbReference>
<reference evidence="7 8" key="1">
    <citation type="journal article" date="2014" name="Nature">
        <title>An environmental bacterial taxon with a large and distinct metabolic repertoire.</title>
        <authorList>
            <person name="Wilson M.C."/>
            <person name="Mori T."/>
            <person name="Ruckert C."/>
            <person name="Uria A.R."/>
            <person name="Helf M.J."/>
            <person name="Takada K."/>
            <person name="Gernert C."/>
            <person name="Steffens U.A."/>
            <person name="Heycke N."/>
            <person name="Schmitt S."/>
            <person name="Rinke C."/>
            <person name="Helfrich E.J."/>
            <person name="Brachmann A.O."/>
            <person name="Gurgui C."/>
            <person name="Wakimoto T."/>
            <person name="Kracht M."/>
            <person name="Crusemann M."/>
            <person name="Hentschel U."/>
            <person name="Abe I."/>
            <person name="Matsunaga S."/>
            <person name="Kalinowski J."/>
            <person name="Takeyama H."/>
            <person name="Piel J."/>
        </authorList>
    </citation>
    <scope>NUCLEOTIDE SEQUENCE [LARGE SCALE GENOMIC DNA]</scope>
    <source>
        <strain evidence="8">TSY2</strain>
    </source>
</reference>
<keyword evidence="8" id="KW-1185">Reference proteome</keyword>
<evidence type="ECO:0000313" key="8">
    <source>
        <dbReference type="Proteomes" id="UP000019140"/>
    </source>
</evidence>
<gene>
    <name evidence="7" type="ORF">ETSY2_10845</name>
</gene>
<dbReference type="HOGENOM" id="CLU_1248750_0_0_7"/>
<comment type="subcellular location">
    <subcellularLocation>
        <location evidence="1">Membrane</location>
        <topology evidence="1">Multi-pass membrane protein</topology>
    </subcellularLocation>
</comment>
<evidence type="ECO:0000256" key="2">
    <source>
        <dbReference type="ARBA" id="ARBA00022692"/>
    </source>
</evidence>
<dbReference type="SUPFAM" id="SSF141322">
    <property type="entry name" value="NfeD domain-like"/>
    <property type="match status" value="1"/>
</dbReference>